<dbReference type="RefSeq" id="WP_235208248.1">
    <property type="nucleotide sequence ID" value="NZ_BAMD01000040.1"/>
</dbReference>
<dbReference type="GO" id="GO:0000162">
    <property type="term" value="P:L-tryptophan biosynthetic process"/>
    <property type="evidence" value="ECO:0007669"/>
    <property type="project" value="UniProtKB-UniRule"/>
</dbReference>
<evidence type="ECO:0000256" key="5">
    <source>
        <dbReference type="ARBA" id="ARBA00022605"/>
    </source>
</evidence>
<sequence length="200" mass="22939">MRNSDNMNAIATLRPDYMGFIFYDKSPRYMGDDYAPDNMYHLPRSIQRTGVFVNDKEQKIAETIERYALNAVQLHGNESVALCKKVRQMGVEVIKAFQVDALFDFTLLDDYAEVCDYYLFDTKTIGYGGSGHKFDWNILNQYNNHKPIFLSGGISHEDVDSIKKLRHLNVYAVDINSKFETEPALKDVALVSAFVSKLRE</sequence>
<evidence type="ECO:0000256" key="1">
    <source>
        <dbReference type="ARBA" id="ARBA00001164"/>
    </source>
</evidence>
<dbReference type="SUPFAM" id="SSF51366">
    <property type="entry name" value="Ribulose-phoshate binding barrel"/>
    <property type="match status" value="1"/>
</dbReference>
<dbReference type="Pfam" id="PF00697">
    <property type="entry name" value="PRAI"/>
    <property type="match status" value="1"/>
</dbReference>
<protein>
    <recommendedName>
        <fullName evidence="4 9">N-(5'-phosphoribosyl)anthranilate isomerase</fullName>
        <shortName evidence="9">PRAI</shortName>
        <ecNumber evidence="3 9">5.3.1.24</ecNumber>
    </recommendedName>
</protein>
<dbReference type="InterPro" id="IPR011060">
    <property type="entry name" value="RibuloseP-bd_barrel"/>
</dbReference>
<dbReference type="GO" id="GO:0004640">
    <property type="term" value="F:phosphoribosylanthranilate isomerase activity"/>
    <property type="evidence" value="ECO:0007669"/>
    <property type="project" value="UniProtKB-UniRule"/>
</dbReference>
<dbReference type="AlphaFoldDB" id="W7Y003"/>
<evidence type="ECO:0000256" key="9">
    <source>
        <dbReference type="HAMAP-Rule" id="MF_00135"/>
    </source>
</evidence>
<evidence type="ECO:0000256" key="8">
    <source>
        <dbReference type="ARBA" id="ARBA00023235"/>
    </source>
</evidence>
<dbReference type="HAMAP" id="MF_00135">
    <property type="entry name" value="PRAI"/>
    <property type="match status" value="1"/>
</dbReference>
<dbReference type="Proteomes" id="UP000019402">
    <property type="component" value="Unassembled WGS sequence"/>
</dbReference>
<name>W7Y003_9BACT</name>
<dbReference type="STRING" id="869213.GCA_000517085_03058"/>
<evidence type="ECO:0000256" key="4">
    <source>
        <dbReference type="ARBA" id="ARBA00022272"/>
    </source>
</evidence>
<dbReference type="Gene3D" id="3.20.20.70">
    <property type="entry name" value="Aldolase class I"/>
    <property type="match status" value="1"/>
</dbReference>
<evidence type="ECO:0000313" key="11">
    <source>
        <dbReference type="EMBL" id="GAF04245.1"/>
    </source>
</evidence>
<organism evidence="11 12">
    <name type="scientific">Saccharicrinis fermentans DSM 9555 = JCM 21142</name>
    <dbReference type="NCBI Taxonomy" id="869213"/>
    <lineage>
        <taxon>Bacteria</taxon>
        <taxon>Pseudomonadati</taxon>
        <taxon>Bacteroidota</taxon>
        <taxon>Bacteroidia</taxon>
        <taxon>Marinilabiliales</taxon>
        <taxon>Marinilabiliaceae</taxon>
        <taxon>Saccharicrinis</taxon>
    </lineage>
</organism>
<evidence type="ECO:0000256" key="6">
    <source>
        <dbReference type="ARBA" id="ARBA00022822"/>
    </source>
</evidence>
<comment type="caution">
    <text evidence="11">The sequence shown here is derived from an EMBL/GenBank/DDBJ whole genome shotgun (WGS) entry which is preliminary data.</text>
</comment>
<dbReference type="InterPro" id="IPR044643">
    <property type="entry name" value="TrpF_fam"/>
</dbReference>
<dbReference type="PANTHER" id="PTHR42894">
    <property type="entry name" value="N-(5'-PHOSPHORIBOSYL)ANTHRANILATE ISOMERASE"/>
    <property type="match status" value="1"/>
</dbReference>
<comment type="pathway">
    <text evidence="2 9">Amino-acid biosynthesis; L-tryptophan biosynthesis; L-tryptophan from chorismate: step 3/5.</text>
</comment>
<dbReference type="CDD" id="cd00405">
    <property type="entry name" value="PRAI"/>
    <property type="match status" value="1"/>
</dbReference>
<feature type="domain" description="N-(5'phosphoribosyl) anthranilate isomerase (PRAI)" evidence="10">
    <location>
        <begin position="7"/>
        <end position="196"/>
    </location>
</feature>
<dbReference type="PANTHER" id="PTHR42894:SF1">
    <property type="entry name" value="N-(5'-PHOSPHORIBOSYL)ANTHRANILATE ISOMERASE"/>
    <property type="match status" value="1"/>
</dbReference>
<evidence type="ECO:0000256" key="3">
    <source>
        <dbReference type="ARBA" id="ARBA00012572"/>
    </source>
</evidence>
<evidence type="ECO:0000256" key="7">
    <source>
        <dbReference type="ARBA" id="ARBA00023141"/>
    </source>
</evidence>
<dbReference type="InterPro" id="IPR001240">
    <property type="entry name" value="PRAI_dom"/>
</dbReference>
<keyword evidence="7 9" id="KW-0057">Aromatic amino acid biosynthesis</keyword>
<comment type="catalytic activity">
    <reaction evidence="1 9">
        <text>N-(5-phospho-beta-D-ribosyl)anthranilate = 1-(2-carboxyphenylamino)-1-deoxy-D-ribulose 5-phosphate</text>
        <dbReference type="Rhea" id="RHEA:21540"/>
        <dbReference type="ChEBI" id="CHEBI:18277"/>
        <dbReference type="ChEBI" id="CHEBI:58613"/>
        <dbReference type="EC" id="5.3.1.24"/>
    </reaction>
</comment>
<keyword evidence="8 9" id="KW-0413">Isomerase</keyword>
<dbReference type="UniPathway" id="UPA00035">
    <property type="reaction ID" value="UER00042"/>
</dbReference>
<keyword evidence="12" id="KW-1185">Reference proteome</keyword>
<evidence type="ECO:0000259" key="10">
    <source>
        <dbReference type="Pfam" id="PF00697"/>
    </source>
</evidence>
<keyword evidence="5 9" id="KW-0028">Amino-acid biosynthesis</keyword>
<dbReference type="eggNOG" id="COG0135">
    <property type="taxonomic scope" value="Bacteria"/>
</dbReference>
<reference evidence="11 12" key="1">
    <citation type="journal article" date="2014" name="Genome Announc.">
        <title>Draft Genome Sequence of Cytophaga fermentans JCM 21142T, a Facultative Anaerobe Isolated from Marine Mud.</title>
        <authorList>
            <person name="Starns D."/>
            <person name="Oshima K."/>
            <person name="Suda W."/>
            <person name="Iino T."/>
            <person name="Yuki M."/>
            <person name="Inoue J."/>
            <person name="Kitamura K."/>
            <person name="Iida T."/>
            <person name="Darby A."/>
            <person name="Hattori M."/>
            <person name="Ohkuma M."/>
        </authorList>
    </citation>
    <scope>NUCLEOTIDE SEQUENCE [LARGE SCALE GENOMIC DNA]</scope>
    <source>
        <strain evidence="11 12">JCM 21142</strain>
    </source>
</reference>
<proteinExistence type="inferred from homology"/>
<gene>
    <name evidence="9" type="primary">trpF</name>
    <name evidence="11" type="ORF">JCM21142_72942</name>
</gene>
<keyword evidence="6 9" id="KW-0822">Tryptophan biosynthesis</keyword>
<dbReference type="InterPro" id="IPR013785">
    <property type="entry name" value="Aldolase_TIM"/>
</dbReference>
<evidence type="ECO:0000256" key="2">
    <source>
        <dbReference type="ARBA" id="ARBA00004664"/>
    </source>
</evidence>
<dbReference type="EMBL" id="BAMD01000040">
    <property type="protein sequence ID" value="GAF04245.1"/>
    <property type="molecule type" value="Genomic_DNA"/>
</dbReference>
<comment type="similarity">
    <text evidence="9">Belongs to the TrpF family.</text>
</comment>
<accession>W7Y003</accession>
<evidence type="ECO:0000313" key="12">
    <source>
        <dbReference type="Proteomes" id="UP000019402"/>
    </source>
</evidence>
<dbReference type="EC" id="5.3.1.24" evidence="3 9"/>